<dbReference type="RefSeq" id="WP_120243970.1">
    <property type="nucleotide sequence ID" value="NZ_RAPO01000002.1"/>
</dbReference>
<dbReference type="EMBL" id="RAPO01000002">
    <property type="protein sequence ID" value="RKD94634.1"/>
    <property type="molecule type" value="Genomic_DNA"/>
</dbReference>
<sequence length="303" mass="32710">MSHTVLVTAASGTVGRHVVETLLESDAVVKAGSRNPHRAGERLSGLEGLDGVLLERGDDPFVEFDFERPETWGSALDGVDSLFLVRPPGVAVDDLTAFVDAAVRVGADRIVYLSTLGADRNVLLPHHRIERHVAASGATYTLLRASFFMQNLHEVHGRDIVERDEIFVPAGAGGTSFVDARDVGEIAARVLAESGSESGSRSAHRNVAYDVTGADALTYDEVAAAFSRVLDRQVTYADPSIPTFVARMHARGHPIGFVLLMVGIYTTARLGLADRVTDDAARLLGRQPRGIEEYVADYADEFR</sequence>
<dbReference type="Pfam" id="PF05368">
    <property type="entry name" value="NmrA"/>
    <property type="match status" value="1"/>
</dbReference>
<dbReference type="Gene3D" id="3.90.25.10">
    <property type="entry name" value="UDP-galactose 4-epimerase, domain 1"/>
    <property type="match status" value="1"/>
</dbReference>
<dbReference type="SUPFAM" id="SSF51735">
    <property type="entry name" value="NAD(P)-binding Rossmann-fold domains"/>
    <property type="match status" value="1"/>
</dbReference>
<gene>
    <name evidence="2" type="ORF">ATJ93_1469</name>
</gene>
<dbReference type="InterPro" id="IPR051604">
    <property type="entry name" value="Ergot_Alk_Oxidoreductase"/>
</dbReference>
<name>A0A419WGK3_9EURY</name>
<organism evidence="2 3">
    <name type="scientific">Halopiger aswanensis</name>
    <dbReference type="NCBI Taxonomy" id="148449"/>
    <lineage>
        <taxon>Archaea</taxon>
        <taxon>Methanobacteriati</taxon>
        <taxon>Methanobacteriota</taxon>
        <taxon>Stenosarchaea group</taxon>
        <taxon>Halobacteria</taxon>
        <taxon>Halobacteriales</taxon>
        <taxon>Natrialbaceae</taxon>
        <taxon>Halopiger</taxon>
    </lineage>
</organism>
<evidence type="ECO:0000313" key="3">
    <source>
        <dbReference type="Proteomes" id="UP000283805"/>
    </source>
</evidence>
<dbReference type="Proteomes" id="UP000283805">
    <property type="component" value="Unassembled WGS sequence"/>
</dbReference>
<dbReference type="CDD" id="cd05269">
    <property type="entry name" value="TMR_SDR_a"/>
    <property type="match status" value="1"/>
</dbReference>
<dbReference type="InterPro" id="IPR036291">
    <property type="entry name" value="NAD(P)-bd_dom_sf"/>
</dbReference>
<dbReference type="InterPro" id="IPR008030">
    <property type="entry name" value="NmrA-like"/>
</dbReference>
<proteinExistence type="predicted"/>
<evidence type="ECO:0000259" key="1">
    <source>
        <dbReference type="Pfam" id="PF05368"/>
    </source>
</evidence>
<dbReference type="Gene3D" id="3.40.50.720">
    <property type="entry name" value="NAD(P)-binding Rossmann-like Domain"/>
    <property type="match status" value="1"/>
</dbReference>
<comment type="caution">
    <text evidence="2">The sequence shown here is derived from an EMBL/GenBank/DDBJ whole genome shotgun (WGS) entry which is preliminary data.</text>
</comment>
<keyword evidence="3" id="KW-1185">Reference proteome</keyword>
<evidence type="ECO:0000313" key="2">
    <source>
        <dbReference type="EMBL" id="RKD94634.1"/>
    </source>
</evidence>
<accession>A0A419WGK3</accession>
<dbReference type="PANTHER" id="PTHR43162:SF1">
    <property type="entry name" value="PRESTALK A DIFFERENTIATION PROTEIN A"/>
    <property type="match status" value="1"/>
</dbReference>
<dbReference type="AlphaFoldDB" id="A0A419WGK3"/>
<dbReference type="OrthoDB" id="213145at2157"/>
<protein>
    <submittedName>
        <fullName evidence="2">Uncharacterized protein YbjT (DUF2867 family)</fullName>
    </submittedName>
</protein>
<feature type="domain" description="NmrA-like" evidence="1">
    <location>
        <begin position="2"/>
        <end position="294"/>
    </location>
</feature>
<dbReference type="PANTHER" id="PTHR43162">
    <property type="match status" value="1"/>
</dbReference>
<reference evidence="2 3" key="1">
    <citation type="submission" date="2018-09" db="EMBL/GenBank/DDBJ databases">
        <title>Genomic Encyclopedia of Archaeal and Bacterial Type Strains, Phase II (KMG-II): from individual species to whole genera.</title>
        <authorList>
            <person name="Goeker M."/>
        </authorList>
    </citation>
    <scope>NUCLEOTIDE SEQUENCE [LARGE SCALE GENOMIC DNA]</scope>
    <source>
        <strain evidence="2 3">DSM 13151</strain>
    </source>
</reference>